<sequence>MHSIDPFDWTEGLESIAIYSSEKTLIQDKKTSKYVKTNIPGPGCDMDDFETQILGCKCENRLCIETCSCIAKYGTVYDDGKILLSVIDGKNMVPIIECNTQCTCTADCQNRLIQNGISFKMEVFRSETKGLGLRTIESIDPGSFVCEYAGEILSFEEAKQRTKRQTEHDMNYVIVVKEHHRTGVMETYVDPSCRGNIGRYINHSCSPNLSMVPVRVNSMVPKLCLFAVKEIPSLTELTFDYGHASSTTNSGSVGPPTSSKQCMCGAHDCRGYLPYERLLYE</sequence>
<dbReference type="Proteomes" id="UP000242188">
    <property type="component" value="Unassembled WGS sequence"/>
</dbReference>
<evidence type="ECO:0000259" key="9">
    <source>
        <dbReference type="PROSITE" id="PS50867"/>
    </source>
</evidence>
<dbReference type="InterPro" id="IPR046341">
    <property type="entry name" value="SET_dom_sf"/>
</dbReference>
<keyword evidence="2" id="KW-0158">Chromosome</keyword>
<evidence type="ECO:0000313" key="12">
    <source>
        <dbReference type="Proteomes" id="UP000242188"/>
    </source>
</evidence>
<dbReference type="InterPro" id="IPR003616">
    <property type="entry name" value="Post-SET_dom"/>
</dbReference>
<dbReference type="STRING" id="6573.A0A210PS17"/>
<evidence type="ECO:0000313" key="11">
    <source>
        <dbReference type="EMBL" id="OWF39297.1"/>
    </source>
</evidence>
<dbReference type="PROSITE" id="PS50867">
    <property type="entry name" value="PRE_SET"/>
    <property type="match status" value="1"/>
</dbReference>
<dbReference type="InterPro" id="IPR050973">
    <property type="entry name" value="H3K9_Histone-Lys_N-MTase"/>
</dbReference>
<gene>
    <name evidence="11" type="ORF">KP79_PYT11758</name>
</gene>
<dbReference type="GO" id="GO:0042054">
    <property type="term" value="F:histone methyltransferase activity"/>
    <property type="evidence" value="ECO:0007669"/>
    <property type="project" value="InterPro"/>
</dbReference>
<evidence type="ECO:0000256" key="2">
    <source>
        <dbReference type="ARBA" id="ARBA00022454"/>
    </source>
</evidence>
<protein>
    <submittedName>
        <fullName evidence="11">Histone-lysine N-methyltransferase SETMAR</fullName>
    </submittedName>
</protein>
<evidence type="ECO:0000256" key="5">
    <source>
        <dbReference type="ARBA" id="ARBA00022691"/>
    </source>
</evidence>
<keyword evidence="5" id="KW-0949">S-adenosyl-L-methionine</keyword>
<dbReference type="CDD" id="cd10544">
    <property type="entry name" value="SET_SETMAR"/>
    <property type="match status" value="1"/>
</dbReference>
<keyword evidence="3 11" id="KW-0489">Methyltransferase</keyword>
<dbReference type="Pfam" id="PF05033">
    <property type="entry name" value="Pre-SET"/>
    <property type="match status" value="1"/>
</dbReference>
<dbReference type="InterPro" id="IPR001214">
    <property type="entry name" value="SET_dom"/>
</dbReference>
<evidence type="ECO:0000259" key="10">
    <source>
        <dbReference type="PROSITE" id="PS50868"/>
    </source>
</evidence>
<keyword evidence="12" id="KW-1185">Reference proteome</keyword>
<dbReference type="AlphaFoldDB" id="A0A210PS17"/>
<evidence type="ECO:0000256" key="4">
    <source>
        <dbReference type="ARBA" id="ARBA00022679"/>
    </source>
</evidence>
<accession>A0A210PS17</accession>
<dbReference type="GO" id="GO:0008270">
    <property type="term" value="F:zinc ion binding"/>
    <property type="evidence" value="ECO:0007669"/>
    <property type="project" value="InterPro"/>
</dbReference>
<name>A0A210PS17_MIZYE</name>
<evidence type="ECO:0000259" key="8">
    <source>
        <dbReference type="PROSITE" id="PS50280"/>
    </source>
</evidence>
<dbReference type="EMBL" id="NEDP02005531">
    <property type="protein sequence ID" value="OWF39297.1"/>
    <property type="molecule type" value="Genomic_DNA"/>
</dbReference>
<evidence type="ECO:0000256" key="6">
    <source>
        <dbReference type="ARBA" id="ARBA00022723"/>
    </source>
</evidence>
<evidence type="ECO:0000256" key="3">
    <source>
        <dbReference type="ARBA" id="ARBA00022603"/>
    </source>
</evidence>
<dbReference type="SMART" id="SM00317">
    <property type="entry name" value="SET"/>
    <property type="match status" value="1"/>
</dbReference>
<proteinExistence type="predicted"/>
<evidence type="ECO:0000256" key="1">
    <source>
        <dbReference type="ARBA" id="ARBA00004286"/>
    </source>
</evidence>
<dbReference type="OrthoDB" id="616263at2759"/>
<feature type="domain" description="Post-SET" evidence="10">
    <location>
        <begin position="258"/>
        <end position="274"/>
    </location>
</feature>
<dbReference type="InterPro" id="IPR007728">
    <property type="entry name" value="Pre-SET_dom"/>
</dbReference>
<dbReference type="Gene3D" id="2.170.270.10">
    <property type="entry name" value="SET domain"/>
    <property type="match status" value="1"/>
</dbReference>
<feature type="domain" description="SET" evidence="8">
    <location>
        <begin position="119"/>
        <end position="242"/>
    </location>
</feature>
<feature type="domain" description="Pre-SET" evidence="9">
    <location>
        <begin position="54"/>
        <end position="116"/>
    </location>
</feature>
<keyword evidence="7" id="KW-0862">Zinc</keyword>
<dbReference type="GO" id="GO:0032259">
    <property type="term" value="P:methylation"/>
    <property type="evidence" value="ECO:0007669"/>
    <property type="project" value="UniProtKB-KW"/>
</dbReference>
<dbReference type="Pfam" id="PF00856">
    <property type="entry name" value="SET"/>
    <property type="match status" value="1"/>
</dbReference>
<dbReference type="PANTHER" id="PTHR46223">
    <property type="entry name" value="HISTONE-LYSINE N-METHYLTRANSFERASE SUV39H"/>
    <property type="match status" value="1"/>
</dbReference>
<evidence type="ECO:0000256" key="7">
    <source>
        <dbReference type="ARBA" id="ARBA00022833"/>
    </source>
</evidence>
<reference evidence="11 12" key="1">
    <citation type="journal article" date="2017" name="Nat. Ecol. Evol.">
        <title>Scallop genome provides insights into evolution of bilaterian karyotype and development.</title>
        <authorList>
            <person name="Wang S."/>
            <person name="Zhang J."/>
            <person name="Jiao W."/>
            <person name="Li J."/>
            <person name="Xun X."/>
            <person name="Sun Y."/>
            <person name="Guo X."/>
            <person name="Huan P."/>
            <person name="Dong B."/>
            <person name="Zhang L."/>
            <person name="Hu X."/>
            <person name="Sun X."/>
            <person name="Wang J."/>
            <person name="Zhao C."/>
            <person name="Wang Y."/>
            <person name="Wang D."/>
            <person name="Huang X."/>
            <person name="Wang R."/>
            <person name="Lv J."/>
            <person name="Li Y."/>
            <person name="Zhang Z."/>
            <person name="Liu B."/>
            <person name="Lu W."/>
            <person name="Hui Y."/>
            <person name="Liang J."/>
            <person name="Zhou Z."/>
            <person name="Hou R."/>
            <person name="Li X."/>
            <person name="Liu Y."/>
            <person name="Li H."/>
            <person name="Ning X."/>
            <person name="Lin Y."/>
            <person name="Zhao L."/>
            <person name="Xing Q."/>
            <person name="Dou J."/>
            <person name="Li Y."/>
            <person name="Mao J."/>
            <person name="Guo H."/>
            <person name="Dou H."/>
            <person name="Li T."/>
            <person name="Mu C."/>
            <person name="Jiang W."/>
            <person name="Fu Q."/>
            <person name="Fu X."/>
            <person name="Miao Y."/>
            <person name="Liu J."/>
            <person name="Yu Q."/>
            <person name="Li R."/>
            <person name="Liao H."/>
            <person name="Li X."/>
            <person name="Kong Y."/>
            <person name="Jiang Z."/>
            <person name="Chourrout D."/>
            <person name="Li R."/>
            <person name="Bao Z."/>
        </authorList>
    </citation>
    <scope>NUCLEOTIDE SEQUENCE [LARGE SCALE GENOMIC DNA]</scope>
    <source>
        <strain evidence="11 12">PY_sf001</strain>
    </source>
</reference>
<comment type="caution">
    <text evidence="11">The sequence shown here is derived from an EMBL/GenBank/DDBJ whole genome shotgun (WGS) entry which is preliminary data.</text>
</comment>
<dbReference type="GO" id="GO:0005634">
    <property type="term" value="C:nucleus"/>
    <property type="evidence" value="ECO:0007669"/>
    <property type="project" value="InterPro"/>
</dbReference>
<dbReference type="PROSITE" id="PS50868">
    <property type="entry name" value="POST_SET"/>
    <property type="match status" value="1"/>
</dbReference>
<keyword evidence="4 11" id="KW-0808">Transferase</keyword>
<dbReference type="PROSITE" id="PS50280">
    <property type="entry name" value="SET"/>
    <property type="match status" value="1"/>
</dbReference>
<dbReference type="GO" id="GO:0005694">
    <property type="term" value="C:chromosome"/>
    <property type="evidence" value="ECO:0007669"/>
    <property type="project" value="UniProtKB-SubCell"/>
</dbReference>
<dbReference type="PANTHER" id="PTHR46223:SF3">
    <property type="entry name" value="HISTONE-LYSINE N-METHYLTRANSFERASE SET-23"/>
    <property type="match status" value="1"/>
</dbReference>
<comment type="subcellular location">
    <subcellularLocation>
        <location evidence="1">Chromosome</location>
    </subcellularLocation>
</comment>
<dbReference type="SUPFAM" id="SSF82199">
    <property type="entry name" value="SET domain"/>
    <property type="match status" value="1"/>
</dbReference>
<keyword evidence="6" id="KW-0479">Metal-binding</keyword>
<organism evidence="11 12">
    <name type="scientific">Mizuhopecten yessoensis</name>
    <name type="common">Japanese scallop</name>
    <name type="synonym">Patinopecten yessoensis</name>
    <dbReference type="NCBI Taxonomy" id="6573"/>
    <lineage>
        <taxon>Eukaryota</taxon>
        <taxon>Metazoa</taxon>
        <taxon>Spiralia</taxon>
        <taxon>Lophotrochozoa</taxon>
        <taxon>Mollusca</taxon>
        <taxon>Bivalvia</taxon>
        <taxon>Autobranchia</taxon>
        <taxon>Pteriomorphia</taxon>
        <taxon>Pectinida</taxon>
        <taxon>Pectinoidea</taxon>
        <taxon>Pectinidae</taxon>
        <taxon>Mizuhopecten</taxon>
    </lineage>
</organism>